<dbReference type="GO" id="GO:0048038">
    <property type="term" value="F:quinone binding"/>
    <property type="evidence" value="ECO:0007669"/>
    <property type="project" value="UniProtKB-KW"/>
</dbReference>
<feature type="transmembrane region" description="Helical" evidence="5">
    <location>
        <begin position="274"/>
        <end position="296"/>
    </location>
</feature>
<dbReference type="PANTHER" id="PTHR11432">
    <property type="entry name" value="NADH DEHYDROGENASE SUBUNIT 1"/>
    <property type="match status" value="1"/>
</dbReference>
<dbReference type="PROSITE" id="PS00667">
    <property type="entry name" value="COMPLEX1_ND1_1"/>
    <property type="match status" value="1"/>
</dbReference>
<dbReference type="AlphaFoldDB" id="A0A8J3SCR7"/>
<dbReference type="PANTHER" id="PTHR11432:SF3">
    <property type="entry name" value="NADH-UBIQUINONE OXIDOREDUCTASE CHAIN 1"/>
    <property type="match status" value="1"/>
</dbReference>
<keyword evidence="5" id="KW-0830">Ubiquinone</keyword>
<feature type="transmembrane region" description="Helical" evidence="5">
    <location>
        <begin position="226"/>
        <end position="244"/>
    </location>
</feature>
<feature type="transmembrane region" description="Helical" evidence="5">
    <location>
        <begin position="27"/>
        <end position="51"/>
    </location>
</feature>
<keyword evidence="5" id="KW-1003">Cell membrane</keyword>
<name>A0A8J3SCR7_9ACTN</name>
<feature type="transmembrane region" description="Helical" evidence="5">
    <location>
        <begin position="348"/>
        <end position="370"/>
    </location>
</feature>
<feature type="transmembrane region" description="Helical" evidence="5">
    <location>
        <begin position="181"/>
        <end position="206"/>
    </location>
</feature>
<feature type="transmembrane region" description="Helical" evidence="5">
    <location>
        <begin position="97"/>
        <end position="117"/>
    </location>
</feature>
<proteinExistence type="inferred from homology"/>
<dbReference type="GO" id="GO:0009060">
    <property type="term" value="P:aerobic respiration"/>
    <property type="evidence" value="ECO:0007669"/>
    <property type="project" value="TreeGrafter"/>
</dbReference>
<dbReference type="NCBIfam" id="NF004743">
    <property type="entry name" value="PRK06076.1-4"/>
    <property type="match status" value="1"/>
</dbReference>
<keyword evidence="3 5" id="KW-1133">Transmembrane helix</keyword>
<dbReference type="InterPro" id="IPR018086">
    <property type="entry name" value="NADH_UbQ_OxRdtase_su1_CS"/>
</dbReference>
<comment type="function">
    <text evidence="5">NDH-1 shuttles electrons from NADH, via FMN and iron-sulfur (Fe-S) centers, to quinones in the respiratory chain. The immediate electron acceptor for the enzyme in this species is believed to be ubiquinone. Couples the redox reaction to proton translocation (for every two electrons transferred, four hydrogen ions are translocated across the cytoplasmic membrane), and thus conserves the redox energy in a proton gradient. This subunit may bind ubiquinone.</text>
</comment>
<gene>
    <name evidence="7" type="primary">nuoH_1</name>
    <name evidence="5" type="synonym">nuoH</name>
    <name evidence="7" type="ORF">Psi01_16040</name>
</gene>
<feature type="transmembrane region" description="Helical" evidence="5">
    <location>
        <begin position="137"/>
        <end position="160"/>
    </location>
</feature>
<comment type="similarity">
    <text evidence="5 6">Belongs to the complex I subunit 1 family.</text>
</comment>
<comment type="subunit">
    <text evidence="5">NDH-1 is composed of 14 different subunits. Subunits NuoA, H, J, K, L, M, N constitute the membrane sector of the complex.</text>
</comment>
<feature type="transmembrane region" description="Helical" evidence="5">
    <location>
        <begin position="382"/>
        <end position="401"/>
    </location>
</feature>
<keyword evidence="2 5" id="KW-0812">Transmembrane</keyword>
<organism evidence="7 8">
    <name type="scientific">Planobispora siamensis</name>
    <dbReference type="NCBI Taxonomy" id="936338"/>
    <lineage>
        <taxon>Bacteria</taxon>
        <taxon>Bacillati</taxon>
        <taxon>Actinomycetota</taxon>
        <taxon>Actinomycetes</taxon>
        <taxon>Streptosporangiales</taxon>
        <taxon>Streptosporangiaceae</taxon>
        <taxon>Planobispora</taxon>
    </lineage>
</organism>
<keyword evidence="5" id="KW-1278">Translocase</keyword>
<feature type="transmembrane region" description="Helical" evidence="5">
    <location>
        <begin position="316"/>
        <end position="336"/>
    </location>
</feature>
<dbReference type="HAMAP" id="MF_01350">
    <property type="entry name" value="NDH1_NuoH"/>
    <property type="match status" value="1"/>
</dbReference>
<evidence type="ECO:0000256" key="3">
    <source>
        <dbReference type="ARBA" id="ARBA00022989"/>
    </source>
</evidence>
<dbReference type="RefSeq" id="WP_204063289.1">
    <property type="nucleotide sequence ID" value="NZ_BOOJ01000014.1"/>
</dbReference>
<evidence type="ECO:0000256" key="1">
    <source>
        <dbReference type="ARBA" id="ARBA00004141"/>
    </source>
</evidence>
<comment type="catalytic activity">
    <reaction evidence="5">
        <text>a quinone + NADH + 5 H(+)(in) = a quinol + NAD(+) + 4 H(+)(out)</text>
        <dbReference type="Rhea" id="RHEA:57888"/>
        <dbReference type="ChEBI" id="CHEBI:15378"/>
        <dbReference type="ChEBI" id="CHEBI:24646"/>
        <dbReference type="ChEBI" id="CHEBI:57540"/>
        <dbReference type="ChEBI" id="CHEBI:57945"/>
        <dbReference type="ChEBI" id="CHEBI:132124"/>
    </reaction>
</comment>
<comment type="caution">
    <text evidence="7">The sequence shown here is derived from an EMBL/GenBank/DDBJ whole genome shotgun (WGS) entry which is preliminary data.</text>
</comment>
<evidence type="ECO:0000313" key="8">
    <source>
        <dbReference type="Proteomes" id="UP000619788"/>
    </source>
</evidence>
<dbReference type="PROSITE" id="PS00668">
    <property type="entry name" value="COMPLEX1_ND1_2"/>
    <property type="match status" value="1"/>
</dbReference>
<evidence type="ECO:0000256" key="6">
    <source>
        <dbReference type="RuleBase" id="RU000471"/>
    </source>
</evidence>
<dbReference type="EC" id="7.1.1.-" evidence="5"/>
<accession>A0A8J3SCR7</accession>
<reference evidence="7 8" key="1">
    <citation type="submission" date="2021-01" db="EMBL/GenBank/DDBJ databases">
        <title>Whole genome shotgun sequence of Planobispora siamensis NBRC 107568.</title>
        <authorList>
            <person name="Komaki H."/>
            <person name="Tamura T."/>
        </authorList>
    </citation>
    <scope>NUCLEOTIDE SEQUENCE [LARGE SCALE GENOMIC DNA]</scope>
    <source>
        <strain evidence="7 8">NBRC 107568</strain>
    </source>
</reference>
<dbReference type="EMBL" id="BOOJ01000014">
    <property type="protein sequence ID" value="GIH90974.1"/>
    <property type="molecule type" value="Genomic_DNA"/>
</dbReference>
<dbReference type="Proteomes" id="UP000619788">
    <property type="component" value="Unassembled WGS sequence"/>
</dbReference>
<comment type="subcellular location">
    <subcellularLocation>
        <location evidence="5 6">Cell membrane</location>
        <topology evidence="5 6">Multi-pass membrane protein</topology>
    </subcellularLocation>
    <subcellularLocation>
        <location evidence="1">Membrane</location>
        <topology evidence="1">Multi-pass membrane protein</topology>
    </subcellularLocation>
</comment>
<dbReference type="InterPro" id="IPR001694">
    <property type="entry name" value="NADH_UbQ_OxRdtase_su1/FPO"/>
</dbReference>
<dbReference type="Pfam" id="PF00146">
    <property type="entry name" value="NADHdh"/>
    <property type="match status" value="1"/>
</dbReference>
<keyword evidence="4 5" id="KW-0472">Membrane</keyword>
<keyword evidence="5" id="KW-0874">Quinone</keyword>
<evidence type="ECO:0000256" key="2">
    <source>
        <dbReference type="ARBA" id="ARBA00022692"/>
    </source>
</evidence>
<dbReference type="GO" id="GO:0003954">
    <property type="term" value="F:NADH dehydrogenase activity"/>
    <property type="evidence" value="ECO:0007669"/>
    <property type="project" value="TreeGrafter"/>
</dbReference>
<protein>
    <recommendedName>
        <fullName evidence="5">NADH-quinone oxidoreductase subunit H</fullName>
        <ecNumber evidence="5">7.1.1.-</ecNumber>
    </recommendedName>
    <alternativeName>
        <fullName evidence="5">NADH dehydrogenase I subunit H</fullName>
    </alternativeName>
    <alternativeName>
        <fullName evidence="5">NDH-1 subunit H</fullName>
    </alternativeName>
</protein>
<evidence type="ECO:0000313" key="7">
    <source>
        <dbReference type="EMBL" id="GIH90974.1"/>
    </source>
</evidence>
<evidence type="ECO:0000256" key="5">
    <source>
        <dbReference type="HAMAP-Rule" id="MF_01350"/>
    </source>
</evidence>
<keyword evidence="8" id="KW-1185">Reference proteome</keyword>
<sequence>MNSWSLLAAAPAEPALPSLDDFGKDPIGIIILKAAVIFIVLMLGVLFGVWFERKLISRMQNRYGPNRAGKFGLLQSVADGLKMGLKEDLMPRTVDKVIYFIAPVVLSVPAFMAFSVIPMGPKVNMFGVETPLQLTDLPVAVLLVLAMASIGVYGIVLAGWGSRSPYAMLGGLRASAQVVSYEIAMGLSFVGVFLFAGTLSTSGIVAAQAKGTTFSLGGLDIPMPSWYMILLLPSFLIYIVTMLGETNRVPFDLPEGEGELVGGFQTEYSNSLKFAVIMLAEYVNVFVVSAVSITLFMGGWHAPWPISLWDGANTGYWPLLWFFGKMVLLFAFFIWCRASLPRVRYDQLMALGWKILIPVNLAWILLVATMRALRLDTADRTAVMILGAVVLVGCLAIWLRFDTVLQRRREAKAEQVEAEFKTLEAEPAAGGFPVPPLDLPHYRGATAVEARANTTAEVPSGSN</sequence>
<dbReference type="GO" id="GO:0016655">
    <property type="term" value="F:oxidoreductase activity, acting on NAD(P)H, quinone or similar compound as acceptor"/>
    <property type="evidence" value="ECO:0007669"/>
    <property type="project" value="UniProtKB-UniRule"/>
</dbReference>
<evidence type="ECO:0000256" key="4">
    <source>
        <dbReference type="ARBA" id="ARBA00023136"/>
    </source>
</evidence>
<keyword evidence="5 6" id="KW-0520">NAD</keyword>
<dbReference type="GO" id="GO:0005886">
    <property type="term" value="C:plasma membrane"/>
    <property type="evidence" value="ECO:0007669"/>
    <property type="project" value="UniProtKB-SubCell"/>
</dbReference>